<name>A0A875S973_EENNA</name>
<evidence type="ECO:0000313" key="10">
    <source>
        <dbReference type="Proteomes" id="UP000662931"/>
    </source>
</evidence>
<evidence type="ECO:0000256" key="3">
    <source>
        <dbReference type="ARBA" id="ARBA00022989"/>
    </source>
</evidence>
<dbReference type="RefSeq" id="XP_038779189.1">
    <property type="nucleotide sequence ID" value="XM_038923261.1"/>
</dbReference>
<feature type="transmembrane region" description="Helical" evidence="6">
    <location>
        <begin position="364"/>
        <end position="384"/>
    </location>
</feature>
<dbReference type="OrthoDB" id="3991519at2759"/>
<dbReference type="GeneID" id="62196382"/>
<dbReference type="InterPro" id="IPR025969">
    <property type="entry name" value="ABA_GPCR_dom"/>
</dbReference>
<evidence type="ECO:0000313" key="9">
    <source>
        <dbReference type="EMBL" id="QPG75624.1"/>
    </source>
</evidence>
<dbReference type="InterPro" id="IPR015672">
    <property type="entry name" value="GPHR/GTG"/>
</dbReference>
<dbReference type="Pfam" id="PF12537">
    <property type="entry name" value="GPHR_N"/>
    <property type="match status" value="1"/>
</dbReference>
<feature type="transmembrane region" description="Helical" evidence="6">
    <location>
        <begin position="415"/>
        <end position="433"/>
    </location>
</feature>
<evidence type="ECO:0000259" key="7">
    <source>
        <dbReference type="Pfam" id="PF12430"/>
    </source>
</evidence>
<dbReference type="Pfam" id="PF12430">
    <property type="entry name" value="ABA_GPCR"/>
    <property type="match status" value="1"/>
</dbReference>
<protein>
    <submittedName>
        <fullName evidence="9">Uncharacterized protein</fullName>
    </submittedName>
</protein>
<gene>
    <name evidence="9" type="ORF">FOA43_002981</name>
</gene>
<dbReference type="PANTHER" id="PTHR15948">
    <property type="entry name" value="G-PROTEIN COUPLED RECEPTOR 89-RELATED"/>
    <property type="match status" value="1"/>
</dbReference>
<accession>A0A875S973</accession>
<keyword evidence="5" id="KW-0175">Coiled coil</keyword>
<feature type="transmembrane region" description="Helical" evidence="6">
    <location>
        <begin position="53"/>
        <end position="76"/>
    </location>
</feature>
<evidence type="ECO:0000256" key="4">
    <source>
        <dbReference type="ARBA" id="ARBA00023136"/>
    </source>
</evidence>
<organism evidence="9 10">
    <name type="scientific">Eeniella nana</name>
    <name type="common">Yeast</name>
    <name type="synonym">Brettanomyces nanus</name>
    <dbReference type="NCBI Taxonomy" id="13502"/>
    <lineage>
        <taxon>Eukaryota</taxon>
        <taxon>Fungi</taxon>
        <taxon>Dikarya</taxon>
        <taxon>Ascomycota</taxon>
        <taxon>Saccharomycotina</taxon>
        <taxon>Pichiomycetes</taxon>
        <taxon>Pichiales</taxon>
        <taxon>Pichiaceae</taxon>
        <taxon>Brettanomyces</taxon>
    </lineage>
</organism>
<feature type="domain" description="Golgi pH regulator conserved" evidence="8">
    <location>
        <begin position="165"/>
        <end position="220"/>
    </location>
</feature>
<dbReference type="EMBL" id="CP064814">
    <property type="protein sequence ID" value="QPG75624.1"/>
    <property type="molecule type" value="Genomic_DNA"/>
</dbReference>
<evidence type="ECO:0000256" key="2">
    <source>
        <dbReference type="ARBA" id="ARBA00022692"/>
    </source>
</evidence>
<keyword evidence="10" id="KW-1185">Reference proteome</keyword>
<feature type="transmembrane region" description="Helical" evidence="6">
    <location>
        <begin position="127"/>
        <end position="150"/>
    </location>
</feature>
<evidence type="ECO:0000256" key="6">
    <source>
        <dbReference type="SAM" id="Phobius"/>
    </source>
</evidence>
<dbReference type="KEGG" id="bnn:FOA43_002981"/>
<reference evidence="9" key="1">
    <citation type="submission" date="2020-10" db="EMBL/GenBank/DDBJ databases">
        <authorList>
            <person name="Roach M.J.R."/>
        </authorList>
    </citation>
    <scope>NUCLEOTIDE SEQUENCE</scope>
    <source>
        <strain evidence="9">CBS 1945</strain>
    </source>
</reference>
<proteinExistence type="predicted"/>
<dbReference type="GO" id="GO:0016020">
    <property type="term" value="C:membrane"/>
    <property type="evidence" value="ECO:0007669"/>
    <property type="project" value="UniProtKB-SubCell"/>
</dbReference>
<evidence type="ECO:0000259" key="8">
    <source>
        <dbReference type="Pfam" id="PF12537"/>
    </source>
</evidence>
<dbReference type="PANTHER" id="PTHR15948:SF0">
    <property type="entry name" value="GOLGI PH REGULATOR A-RELATED"/>
    <property type="match status" value="1"/>
</dbReference>
<evidence type="ECO:0000256" key="1">
    <source>
        <dbReference type="ARBA" id="ARBA00004141"/>
    </source>
</evidence>
<feature type="transmembrane region" description="Helical" evidence="6">
    <location>
        <begin position="88"/>
        <end position="106"/>
    </location>
</feature>
<feature type="transmembrane region" description="Helical" evidence="6">
    <location>
        <begin position="327"/>
        <end position="352"/>
    </location>
</feature>
<keyword evidence="4 6" id="KW-0472">Membrane</keyword>
<keyword evidence="3 6" id="KW-1133">Transmembrane helix</keyword>
<evidence type="ECO:0000256" key="5">
    <source>
        <dbReference type="SAM" id="Coils"/>
    </source>
</evidence>
<feature type="transmembrane region" description="Helical" evidence="6">
    <location>
        <begin position="271"/>
        <end position="294"/>
    </location>
</feature>
<dbReference type="Proteomes" id="UP000662931">
    <property type="component" value="Chromosome 3"/>
</dbReference>
<feature type="coiled-coil region" evidence="5">
    <location>
        <begin position="218"/>
        <end position="249"/>
    </location>
</feature>
<dbReference type="AlphaFoldDB" id="A0A875S973"/>
<keyword evidence="2 6" id="KW-0812">Transmembrane</keyword>
<comment type="subcellular location">
    <subcellularLocation>
        <location evidence="1">Membrane</location>
        <topology evidence="1">Multi-pass membrane protein</topology>
    </subcellularLocation>
</comment>
<feature type="domain" description="Abscisic acid G-protein coupled receptor-like" evidence="7">
    <location>
        <begin position="253"/>
        <end position="427"/>
    </location>
</feature>
<sequence length="450" mass="51254">MLGKDSRTENTIKSVNGKLYKLDFPYRIRTSPQSRWKPKSAKLNGSLTSINRLLFNVIISFSFQVTCVFLLDVSGFLDNSMRSLDWKITLTTLIVLLSYVVPSWTFQCYGYIKYDSENQHQIATKRFALSYLMVLTIWIVAIKIYSSIFIGTSSLMRFSQRAFYGISVLGISCLAALNGTGCISSIFSLTRAQKHVTKEDISKIVESLKSTEGMIDSRRSMETELRLLESSYDDLVRRLEDQLVDYKREMEWQTAYGRMNRLSELGFSIYCMYRVVTILLIQLPTIVLSSWGVIGRQQAETDPLSTTISRLVVRFINDQYDEDQLSVIINMTFAICLFVCSFKGVVITFSKLSKPSHMAVLGRLYELFVAETTGIYALSTMMILHRGGLPSGLIEGFFGNDQLGADFVNILYTKWFGVSCIVSGIGFGVMKWINRHNSEYLDDWDEEKLV</sequence>
<feature type="transmembrane region" description="Helical" evidence="6">
    <location>
        <begin position="162"/>
        <end position="189"/>
    </location>
</feature>
<dbReference type="InterPro" id="IPR022535">
    <property type="entry name" value="Golgi_pH-regulator_cons_dom"/>
</dbReference>